<organism evidence="1 2">
    <name type="scientific">Smittium culicis</name>
    <dbReference type="NCBI Taxonomy" id="133412"/>
    <lineage>
        <taxon>Eukaryota</taxon>
        <taxon>Fungi</taxon>
        <taxon>Fungi incertae sedis</taxon>
        <taxon>Zoopagomycota</taxon>
        <taxon>Kickxellomycotina</taxon>
        <taxon>Harpellomycetes</taxon>
        <taxon>Harpellales</taxon>
        <taxon>Legeriomycetaceae</taxon>
        <taxon>Smittium</taxon>
    </lineage>
</organism>
<dbReference type="OrthoDB" id="94039at2759"/>
<dbReference type="InterPro" id="IPR029058">
    <property type="entry name" value="AB_hydrolase_fold"/>
</dbReference>
<accession>A0A1R1X206</accession>
<evidence type="ECO:0000313" key="1">
    <source>
        <dbReference type="EMBL" id="OMJ08676.1"/>
    </source>
</evidence>
<proteinExistence type="predicted"/>
<dbReference type="AlphaFoldDB" id="A0A1R1X206"/>
<dbReference type="STRING" id="133412.A0A1R1X206"/>
<reference evidence="1 2" key="1">
    <citation type="submission" date="2017-01" db="EMBL/GenBank/DDBJ databases">
        <authorList>
            <person name="Mah S.A."/>
            <person name="Swanson W.J."/>
            <person name="Moy G.W."/>
            <person name="Vacquier V.D."/>
        </authorList>
    </citation>
    <scope>NUCLEOTIDE SEQUENCE [LARGE SCALE GENOMIC DNA]</scope>
    <source>
        <strain evidence="1 2">GSMNP</strain>
    </source>
</reference>
<evidence type="ECO:0000313" key="2">
    <source>
        <dbReference type="Proteomes" id="UP000187283"/>
    </source>
</evidence>
<name>A0A1R1X206_9FUNG</name>
<gene>
    <name evidence="1" type="ORF">AYI70_g11389</name>
</gene>
<dbReference type="Gene3D" id="3.40.50.1820">
    <property type="entry name" value="alpha/beta hydrolase"/>
    <property type="match status" value="1"/>
</dbReference>
<keyword evidence="2" id="KW-1185">Reference proteome</keyword>
<protein>
    <submittedName>
        <fullName evidence="1">Uncharacterized protein</fullName>
    </submittedName>
</protein>
<sequence length="177" mass="20106">MQTKNEIIAGRYAGLRISVDIHTIDDSSKDKTHLIKDPNSKPITLLFSHANGFHKEIYNPIINDILLSNINSEMKGLCAEIINPASFKSIIAVEPVIRSPPLINEIIEPITKLTIARRNKFQSKAEFKQFLVGKFAYSTWLPDYISLYADHGLFKFSDGSQEYYKFKCDPFHEAVSV</sequence>
<dbReference type="EMBL" id="LSSN01005723">
    <property type="protein sequence ID" value="OMJ08676.1"/>
    <property type="molecule type" value="Genomic_DNA"/>
</dbReference>
<dbReference type="Proteomes" id="UP000187283">
    <property type="component" value="Unassembled WGS sequence"/>
</dbReference>
<comment type="caution">
    <text evidence="1">The sequence shown here is derived from an EMBL/GenBank/DDBJ whole genome shotgun (WGS) entry which is preliminary data.</text>
</comment>